<dbReference type="SMART" id="SM01057">
    <property type="entry name" value="Carb_anhydrase"/>
    <property type="match status" value="1"/>
</dbReference>
<dbReference type="EC" id="4.2.1.1" evidence="4"/>
<comment type="function">
    <text evidence="4">Reversible hydration of carbon dioxide.</text>
</comment>
<evidence type="ECO:0000259" key="6">
    <source>
        <dbReference type="PROSITE" id="PS51144"/>
    </source>
</evidence>
<dbReference type="GeneID" id="101824929"/>
<dbReference type="PANTHER" id="PTHR18952">
    <property type="entry name" value="CARBONIC ANHYDRASE"/>
    <property type="match status" value="1"/>
</dbReference>
<evidence type="ECO:0000256" key="3">
    <source>
        <dbReference type="ARBA" id="ARBA00022833"/>
    </source>
</evidence>
<dbReference type="InterPro" id="IPR018338">
    <property type="entry name" value="Carbonic_anhydrase_a-class_CS"/>
</dbReference>
<reference evidence="8" key="1">
    <citation type="submission" date="2025-08" db="UniProtKB">
        <authorList>
            <consortium name="RefSeq"/>
        </authorList>
    </citation>
    <scope>IDENTIFICATION</scope>
    <source>
        <tissue evidence="8">Liver</tissue>
    </source>
</reference>
<gene>
    <name evidence="8" type="primary">Ca8</name>
</gene>
<accession>A0A3Q0CEM4</accession>
<dbReference type="Pfam" id="PF00194">
    <property type="entry name" value="Carb_anhydrase"/>
    <property type="match status" value="1"/>
</dbReference>
<feature type="compositionally biased region" description="Acidic residues" evidence="5">
    <location>
        <begin position="16"/>
        <end position="27"/>
    </location>
</feature>
<dbReference type="PROSITE" id="PS00162">
    <property type="entry name" value="ALPHA_CA_1"/>
    <property type="match status" value="1"/>
</dbReference>
<dbReference type="OrthoDB" id="429145at2759"/>
<dbReference type="PANTHER" id="PTHR18952:SF104">
    <property type="entry name" value="CARBONIC ANHYDRASE-RELATED PROTEIN"/>
    <property type="match status" value="1"/>
</dbReference>
<dbReference type="GO" id="GO:0008270">
    <property type="term" value="F:zinc ion binding"/>
    <property type="evidence" value="ECO:0007669"/>
    <property type="project" value="UniProtKB-UniRule"/>
</dbReference>
<dbReference type="CTD" id="767"/>
<keyword evidence="4" id="KW-0456">Lyase</keyword>
<dbReference type="Proteomes" id="UP000886700">
    <property type="component" value="Unplaced"/>
</dbReference>
<evidence type="ECO:0000256" key="4">
    <source>
        <dbReference type="RuleBase" id="RU367011"/>
    </source>
</evidence>
<feature type="domain" description="Alpha-carbonic anhydrase" evidence="6">
    <location>
        <begin position="28"/>
        <end position="273"/>
    </location>
</feature>
<dbReference type="RefSeq" id="XP_021080885.1">
    <property type="nucleotide sequence ID" value="XM_021225226.2"/>
</dbReference>
<comment type="cofactor">
    <cofactor evidence="4">
        <name>Zn(2+)</name>
        <dbReference type="ChEBI" id="CHEBI:29105"/>
    </cofactor>
</comment>
<keyword evidence="3 4" id="KW-0862">Zinc</keyword>
<evidence type="ECO:0000256" key="5">
    <source>
        <dbReference type="SAM" id="MobiDB-lite"/>
    </source>
</evidence>
<protein>
    <recommendedName>
        <fullName evidence="4">Carbonic anhydrase</fullName>
        <ecNumber evidence="4">4.2.1.1</ecNumber>
    </recommendedName>
</protein>
<evidence type="ECO:0000313" key="7">
    <source>
        <dbReference type="Proteomes" id="UP000886700"/>
    </source>
</evidence>
<evidence type="ECO:0000313" key="8">
    <source>
        <dbReference type="RefSeq" id="XP_021080885.1"/>
    </source>
</evidence>
<dbReference type="AlphaFoldDB" id="A0A3Q0CEM4"/>
<dbReference type="InterPro" id="IPR036398">
    <property type="entry name" value="CA_dom_sf"/>
</dbReference>
<dbReference type="GO" id="GO:0004089">
    <property type="term" value="F:carbonate dehydratase activity"/>
    <property type="evidence" value="ECO:0007669"/>
    <property type="project" value="UniProtKB-UniRule"/>
</dbReference>
<dbReference type="PROSITE" id="PS51144">
    <property type="entry name" value="ALPHA_CA_2"/>
    <property type="match status" value="1"/>
</dbReference>
<feature type="region of interest" description="Disordered" evidence="5">
    <location>
        <begin position="1"/>
        <end position="27"/>
    </location>
</feature>
<keyword evidence="2 4" id="KW-0479">Metal-binding</keyword>
<name>A0A3Q0CEM4_MESAU</name>
<dbReference type="InterPro" id="IPR001148">
    <property type="entry name" value="CA_dom"/>
</dbReference>
<evidence type="ECO:0000256" key="1">
    <source>
        <dbReference type="ARBA" id="ARBA00010718"/>
    </source>
</evidence>
<dbReference type="SUPFAM" id="SSF51069">
    <property type="entry name" value="Carbonic anhydrase"/>
    <property type="match status" value="1"/>
</dbReference>
<comment type="similarity">
    <text evidence="1 4">Belongs to the alpha-carbonic anhydrase family.</text>
</comment>
<dbReference type="InterPro" id="IPR023561">
    <property type="entry name" value="Carbonic_anhydrase_a-class"/>
</dbReference>
<organism evidence="7 8">
    <name type="scientific">Mesocricetus auratus</name>
    <name type="common">Golden hamster</name>
    <dbReference type="NCBI Taxonomy" id="10036"/>
    <lineage>
        <taxon>Eukaryota</taxon>
        <taxon>Metazoa</taxon>
        <taxon>Chordata</taxon>
        <taxon>Craniata</taxon>
        <taxon>Vertebrata</taxon>
        <taxon>Euteleostomi</taxon>
        <taxon>Mammalia</taxon>
        <taxon>Eutheria</taxon>
        <taxon>Euarchontoglires</taxon>
        <taxon>Glires</taxon>
        <taxon>Rodentia</taxon>
        <taxon>Myomorpha</taxon>
        <taxon>Muroidea</taxon>
        <taxon>Cricetidae</taxon>
        <taxon>Cricetinae</taxon>
        <taxon>Mesocricetus</taxon>
    </lineage>
</organism>
<proteinExistence type="inferred from homology"/>
<dbReference type="Gene3D" id="3.10.200.10">
    <property type="entry name" value="Alpha carbonic anhydrase"/>
    <property type="match status" value="1"/>
</dbReference>
<comment type="catalytic activity">
    <reaction evidence="4">
        <text>hydrogencarbonate + H(+) = CO2 + H2O</text>
        <dbReference type="Rhea" id="RHEA:10748"/>
        <dbReference type="ChEBI" id="CHEBI:15377"/>
        <dbReference type="ChEBI" id="CHEBI:15378"/>
        <dbReference type="ChEBI" id="CHEBI:16526"/>
        <dbReference type="ChEBI" id="CHEBI:17544"/>
        <dbReference type="EC" id="4.2.1.1"/>
    </reaction>
</comment>
<evidence type="ECO:0000256" key="2">
    <source>
        <dbReference type="ARBA" id="ARBA00022723"/>
    </source>
</evidence>
<sequence>MADLSFIEDAVAFPEKEEDEEEEEEEGVEWGYEEGVEWGLVFPDANGEYQSPINLNSREARYDPTLLDVRLSPNYVVCRDCEVTNDGHTIQVILKSKSVLSGGPLPQGHEFELYEVRFHWGRENQRGSEHTVNFKAFPMELHLIHWNSTLFGSIDEAVGKPHGIAIIALFVQIGKEHVGLKAVTEILQDIQYKGKSKTIPCFNPNTLLPDPLLRDYWVYEGSLTIPPCSEGVTWILFRYPLTISQLQEEDNGPMEPLDEDWKLLSGSSILTLKPALSSATPALMDICDHCLHTCYYETLEVAVHCKEAQCMCTHHSFWYSDFCTHCLL</sequence>
<keyword evidence="7" id="KW-1185">Reference proteome</keyword>